<gene>
    <name evidence="1" type="primary">gwsS</name>
    <name evidence="1" type="ORF">ACFSJT_04745</name>
</gene>
<dbReference type="InterPro" id="IPR058240">
    <property type="entry name" value="rSAM_sf"/>
</dbReference>
<keyword evidence="2" id="KW-1185">Reference proteome</keyword>
<comment type="caution">
    <text evidence="1">The sequence shown here is derived from an EMBL/GenBank/DDBJ whole genome shotgun (WGS) entry which is preliminary data.</text>
</comment>
<organism evidence="1 2">
    <name type="scientific">Aquimarina celericrescens</name>
    <dbReference type="NCBI Taxonomy" id="1964542"/>
    <lineage>
        <taxon>Bacteria</taxon>
        <taxon>Pseudomonadati</taxon>
        <taxon>Bacteroidota</taxon>
        <taxon>Flavobacteriia</taxon>
        <taxon>Flavobacteriales</taxon>
        <taxon>Flavobacteriaceae</taxon>
        <taxon>Aquimarina</taxon>
    </lineage>
</organism>
<dbReference type="Gene3D" id="3.20.20.70">
    <property type="entry name" value="Aldolase class I"/>
    <property type="match status" value="1"/>
</dbReference>
<dbReference type="RefSeq" id="WP_378319075.1">
    <property type="nucleotide sequence ID" value="NZ_JBHUHY010000003.1"/>
</dbReference>
<reference evidence="2" key="1">
    <citation type="journal article" date="2019" name="Int. J. Syst. Evol. Microbiol.">
        <title>The Global Catalogue of Microorganisms (GCM) 10K type strain sequencing project: providing services to taxonomists for standard genome sequencing and annotation.</title>
        <authorList>
            <consortium name="The Broad Institute Genomics Platform"/>
            <consortium name="The Broad Institute Genome Sequencing Center for Infectious Disease"/>
            <person name="Wu L."/>
            <person name="Ma J."/>
        </authorList>
    </citation>
    <scope>NUCLEOTIDE SEQUENCE [LARGE SCALE GENOMIC DNA]</scope>
    <source>
        <strain evidence="2">DT92</strain>
    </source>
</reference>
<dbReference type="CDD" id="cd21109">
    <property type="entry name" value="SPASM"/>
    <property type="match status" value="1"/>
</dbReference>
<dbReference type="InterPro" id="IPR013785">
    <property type="entry name" value="Aldolase_TIM"/>
</dbReference>
<dbReference type="InterPro" id="IPR026497">
    <property type="entry name" value="GRASP-with-SPASM"/>
</dbReference>
<name>A0ABW5ASZ3_9FLAO</name>
<evidence type="ECO:0000313" key="2">
    <source>
        <dbReference type="Proteomes" id="UP001597344"/>
    </source>
</evidence>
<sequence length="345" mass="40436">MIPKKVFKLYACCIPVKGHRRAVIVDSQRNDLFYIPLGMYDLLENHTHKTKEEIIVEFGHHKDIIEEYFEFLEKNELGFWTDQPEKFPKIEMQWDYPAQITNAIIDVDSNSSYDFDKAITQLDALGCGDILIRHYSPITLDDLIERFKIFEGTRIECIDLMIPNINLDIEAACLFAKKNIRIRSLMLTSSDKDKHLQRTRDDMGNVYLTKNIVDNAVYKDTTKITPDSFVFNVKMISESMHHNNYLNRKVTIDKDGFIKNTPSFKNHFGNINDIDLNSVINNPKFQKYWSVTKDQVEVCKDCEFRYNCLSYVENESEIYSAPKRCNYNPYESQWKSKPETLIANN</sequence>
<dbReference type="Proteomes" id="UP001597344">
    <property type="component" value="Unassembled WGS sequence"/>
</dbReference>
<proteinExistence type="predicted"/>
<accession>A0ABW5ASZ3</accession>
<dbReference type="SUPFAM" id="SSF102114">
    <property type="entry name" value="Radical SAM enzymes"/>
    <property type="match status" value="1"/>
</dbReference>
<evidence type="ECO:0000313" key="1">
    <source>
        <dbReference type="EMBL" id="MFD2186089.1"/>
    </source>
</evidence>
<protein>
    <submittedName>
        <fullName evidence="1">Grasp-with-spasm system SPASM domain peptide maturase</fullName>
    </submittedName>
</protein>
<dbReference type="NCBIfam" id="TIGR04193">
    <property type="entry name" value="SPASM_w_grasp"/>
    <property type="match status" value="1"/>
</dbReference>
<dbReference type="EMBL" id="JBHUHY010000003">
    <property type="protein sequence ID" value="MFD2186089.1"/>
    <property type="molecule type" value="Genomic_DNA"/>
</dbReference>